<dbReference type="KEGG" id="kal:KALB_6331"/>
<evidence type="ECO:0000313" key="1">
    <source>
        <dbReference type="EMBL" id="AHH99691.1"/>
    </source>
</evidence>
<dbReference type="eggNOG" id="COG1877">
    <property type="taxonomic scope" value="Bacteria"/>
</dbReference>
<dbReference type="AlphaFoldDB" id="W5WGJ0"/>
<dbReference type="Pfam" id="PF18143">
    <property type="entry name" value="HAD_SAK_2"/>
    <property type="match status" value="1"/>
</dbReference>
<evidence type="ECO:0000313" key="2">
    <source>
        <dbReference type="Proteomes" id="UP000019225"/>
    </source>
</evidence>
<dbReference type="PATRIC" id="fig|1449976.3.peg.6353"/>
<organism evidence="1 2">
    <name type="scientific">Kutzneria albida DSM 43870</name>
    <dbReference type="NCBI Taxonomy" id="1449976"/>
    <lineage>
        <taxon>Bacteria</taxon>
        <taxon>Bacillati</taxon>
        <taxon>Actinomycetota</taxon>
        <taxon>Actinomycetes</taxon>
        <taxon>Pseudonocardiales</taxon>
        <taxon>Pseudonocardiaceae</taxon>
        <taxon>Kutzneria</taxon>
    </lineage>
</organism>
<dbReference type="EMBL" id="CP007155">
    <property type="protein sequence ID" value="AHH99691.1"/>
    <property type="molecule type" value="Genomic_DNA"/>
</dbReference>
<dbReference type="STRING" id="1449976.KALB_6331"/>
<evidence type="ECO:0008006" key="3">
    <source>
        <dbReference type="Google" id="ProtNLM"/>
    </source>
</evidence>
<gene>
    <name evidence="1" type="ORF">KALB_6331</name>
</gene>
<keyword evidence="2" id="KW-1185">Reference proteome</keyword>
<name>W5WGJ0_9PSEU</name>
<protein>
    <recommendedName>
        <fullName evidence="3">Secreted protein</fullName>
    </recommendedName>
</protein>
<accession>W5WGJ0</accession>
<dbReference type="HOGENOM" id="CLU_101802_0_0_11"/>
<reference evidence="1 2" key="1">
    <citation type="journal article" date="2014" name="BMC Genomics">
        <title>Complete genome sequence of producer of the glycopeptide antibiotic Aculeximycin Kutzneria albida DSM 43870T, a representative of minor genus of Pseudonocardiaceae.</title>
        <authorList>
            <person name="Rebets Y."/>
            <person name="Tokovenko B."/>
            <person name="Lushchyk I."/>
            <person name="Ruckert C."/>
            <person name="Zaburannyi N."/>
            <person name="Bechthold A."/>
            <person name="Kalinowski J."/>
            <person name="Luzhetskyy A."/>
        </authorList>
    </citation>
    <scope>NUCLEOTIDE SEQUENCE [LARGE SCALE GENOMIC DNA]</scope>
    <source>
        <strain evidence="1">DSM 43870</strain>
    </source>
</reference>
<sequence length="175" mass="19537">MIGGVDALLLLDVDGPLNPWAAKQGSHPPGYVEHRIRLSWWSRRRPLVLWLNPEHGAQLVALSERTGLRLAWASTWEHRANTMIGPFIGLPNLPVIEFAAHPDQSAWKYPAVQHYAAGRPLAWLDDDFDLYPAARDRFLADRARDGLATELVQVDRHTGITAEHLSAVEAWCGGL</sequence>
<proteinExistence type="predicted"/>
<dbReference type="Proteomes" id="UP000019225">
    <property type="component" value="Chromosome"/>
</dbReference>